<name>M1UN64_9CORY</name>
<dbReference type="EMBL" id="CP004354">
    <property type="protein sequence ID" value="AGG67679.1"/>
    <property type="molecule type" value="Genomic_DNA"/>
</dbReference>
<feature type="domain" description="DUF559" evidence="1">
    <location>
        <begin position="212"/>
        <end position="288"/>
    </location>
</feature>
<protein>
    <recommendedName>
        <fullName evidence="1">DUF559 domain-containing protein</fullName>
    </recommendedName>
</protein>
<organism evidence="2 3">
    <name type="scientific">Corynebacterium callunae DSM 20147</name>
    <dbReference type="NCBI Taxonomy" id="1121353"/>
    <lineage>
        <taxon>Bacteria</taxon>
        <taxon>Bacillati</taxon>
        <taxon>Actinomycetota</taxon>
        <taxon>Actinomycetes</taxon>
        <taxon>Mycobacteriales</taxon>
        <taxon>Corynebacteriaceae</taxon>
        <taxon>Corynebacterium</taxon>
    </lineage>
</organism>
<dbReference type="PATRIC" id="fig|1121353.3.peg.2300"/>
<evidence type="ECO:0000313" key="3">
    <source>
        <dbReference type="Proteomes" id="UP000011760"/>
    </source>
</evidence>
<reference evidence="2 3" key="1">
    <citation type="submission" date="2013-02" db="EMBL/GenBank/DDBJ databases">
        <title>The complete genome sequence of Corynebacterium callunae DSM 20147.</title>
        <authorList>
            <person name="Ruckert C."/>
            <person name="Albersmeier A."/>
            <person name="Kalinowski J."/>
        </authorList>
    </citation>
    <scope>NUCLEOTIDE SEQUENCE [LARGE SCALE GENOMIC DNA]</scope>
    <source>
        <strain evidence="2 3">DSM 20147</strain>
    </source>
</reference>
<dbReference type="AlphaFoldDB" id="M1UN64"/>
<dbReference type="Gene3D" id="3.40.960.10">
    <property type="entry name" value="VSR Endonuclease"/>
    <property type="match status" value="1"/>
</dbReference>
<dbReference type="KEGG" id="ccn:H924_11255"/>
<dbReference type="OrthoDB" id="4775361at2"/>
<gene>
    <name evidence="2" type="ORF">H924_11255</name>
</gene>
<accession>M1UN64</accession>
<dbReference type="Pfam" id="PF04480">
    <property type="entry name" value="DUF559"/>
    <property type="match status" value="1"/>
</dbReference>
<dbReference type="STRING" id="1121353.H924_11255"/>
<dbReference type="eggNOG" id="COG5340">
    <property type="taxonomic scope" value="Bacteria"/>
</dbReference>
<evidence type="ECO:0000313" key="2">
    <source>
        <dbReference type="EMBL" id="AGG67679.1"/>
    </source>
</evidence>
<dbReference type="InterPro" id="IPR007569">
    <property type="entry name" value="DUF559"/>
</dbReference>
<dbReference type="HOGENOM" id="CLU_052626_1_0_11"/>
<proteinExistence type="predicted"/>
<evidence type="ECO:0000259" key="1">
    <source>
        <dbReference type="Pfam" id="PF04480"/>
    </source>
</evidence>
<keyword evidence="3" id="KW-1185">Reference proteome</keyword>
<dbReference type="Proteomes" id="UP000011760">
    <property type="component" value="Chromosome"/>
</dbReference>
<sequence>MEDWKQKFGLIGLRHLALKDQPQGNVHYLTAEVVIDAETYQNLPPWDKAAARACAVGMTVDVAVISGQAAARLRGLQVLEIESHVVCYLPGAKVPSSRKKWKKGVVYRSGYLRESDIETFQGMRITSLICTFLDIARYDGLDAAVVVIDSARRRWPELTKERLLEEANPFRGRAGLKVLKSAIALSVHCSDSAQETKARLLIQKARIPEIKRLLLQAPFDRPEIGTFYLVDILINNKIIVEIDGRVKYQRNSAARTEEVIIAEREREKYLSNLGYIVLRITPKQLEERTGESEFIRLLRQHLESRM</sequence>
<dbReference type="RefSeq" id="WP_015652105.1">
    <property type="nucleotide sequence ID" value="NC_020506.1"/>
</dbReference>